<evidence type="ECO:0000313" key="2">
    <source>
        <dbReference type="Proteomes" id="UP000001261"/>
    </source>
</evidence>
<dbReference type="VEuPathDB" id="FungiDB:CIMG_10973"/>
<protein>
    <submittedName>
        <fullName evidence="1">Uncharacterized protein</fullName>
    </submittedName>
</protein>
<proteinExistence type="predicted"/>
<accession>J3KLJ9</accession>
<reference evidence="2" key="2">
    <citation type="journal article" date="2010" name="Genome Res.">
        <title>Population genomic sequencing of Coccidioides fungi reveals recent hybridization and transposon control.</title>
        <authorList>
            <person name="Neafsey D.E."/>
            <person name="Barker B.M."/>
            <person name="Sharpton T.J."/>
            <person name="Stajich J.E."/>
            <person name="Park D.J."/>
            <person name="Whiston E."/>
            <person name="Hung C.-Y."/>
            <person name="McMahan C."/>
            <person name="White J."/>
            <person name="Sykes S."/>
            <person name="Heiman D."/>
            <person name="Young S."/>
            <person name="Zeng Q."/>
            <person name="Abouelleil A."/>
            <person name="Aftuck L."/>
            <person name="Bessette D."/>
            <person name="Brown A."/>
            <person name="FitzGerald M."/>
            <person name="Lui A."/>
            <person name="Macdonald J.P."/>
            <person name="Priest M."/>
            <person name="Orbach M.J."/>
            <person name="Galgiani J.N."/>
            <person name="Kirkland T.N."/>
            <person name="Cole G.T."/>
            <person name="Birren B.W."/>
            <person name="Henn M.R."/>
            <person name="Taylor J.W."/>
            <person name="Rounsley S.D."/>
        </authorList>
    </citation>
    <scope>GENOME REANNOTATION</scope>
    <source>
        <strain evidence="2">RS</strain>
    </source>
</reference>
<gene>
    <name evidence="1" type="ORF">CIMG_10973</name>
</gene>
<dbReference type="RefSeq" id="XP_001248757.2">
    <property type="nucleotide sequence ID" value="XM_001248756.2"/>
</dbReference>
<organism evidence="1 2">
    <name type="scientific">Coccidioides immitis (strain RS)</name>
    <name type="common">Valley fever fungus</name>
    <dbReference type="NCBI Taxonomy" id="246410"/>
    <lineage>
        <taxon>Eukaryota</taxon>
        <taxon>Fungi</taxon>
        <taxon>Dikarya</taxon>
        <taxon>Ascomycota</taxon>
        <taxon>Pezizomycotina</taxon>
        <taxon>Eurotiomycetes</taxon>
        <taxon>Eurotiomycetidae</taxon>
        <taxon>Onygenales</taxon>
        <taxon>Onygenaceae</taxon>
        <taxon>Coccidioides</taxon>
    </lineage>
</organism>
<dbReference type="EMBL" id="GG704911">
    <property type="protein sequence ID" value="EAS37174.3"/>
    <property type="molecule type" value="Genomic_DNA"/>
</dbReference>
<evidence type="ECO:0000313" key="1">
    <source>
        <dbReference type="EMBL" id="EAS37174.3"/>
    </source>
</evidence>
<dbReference type="GeneID" id="24163509"/>
<reference evidence="2" key="1">
    <citation type="journal article" date="2009" name="Genome Res.">
        <title>Comparative genomic analyses of the human fungal pathogens Coccidioides and their relatives.</title>
        <authorList>
            <person name="Sharpton T.J."/>
            <person name="Stajich J.E."/>
            <person name="Rounsley S.D."/>
            <person name="Gardner M.J."/>
            <person name="Wortman J.R."/>
            <person name="Jordar V.S."/>
            <person name="Maiti R."/>
            <person name="Kodira C.D."/>
            <person name="Neafsey D.E."/>
            <person name="Zeng Q."/>
            <person name="Hung C.-Y."/>
            <person name="McMahan C."/>
            <person name="Muszewska A."/>
            <person name="Grynberg M."/>
            <person name="Mandel M.A."/>
            <person name="Kellner E.M."/>
            <person name="Barker B.M."/>
            <person name="Galgiani J.N."/>
            <person name="Orbach M.J."/>
            <person name="Kirkland T.N."/>
            <person name="Cole G.T."/>
            <person name="Henn M.R."/>
            <person name="Birren B.W."/>
            <person name="Taylor J.W."/>
        </authorList>
    </citation>
    <scope>NUCLEOTIDE SEQUENCE [LARGE SCALE GENOMIC DNA]</scope>
    <source>
        <strain evidence="2">RS</strain>
    </source>
</reference>
<sequence>MVDPHAMSAWQCWAAYCSLFATSYPRWTIRLIRWNQSGSARLCEAGCSVATTLGVVNLSWGDYWSDMMASLLASSLPIKPVEPDCPDLLLCGMFQESLKEDDSVEPTYSIESVTLTDYKRGVFTPHTIQHVVSGQVSIDSVLGFHLDASLETCEFALGSARILSSRSSQRVVQFCLTPFWGELCCHLTAQSSMRLSDFGNAKDEFPPFAHPLEYEAG</sequence>
<dbReference type="AlphaFoldDB" id="J3KLJ9"/>
<dbReference type="KEGG" id="cim:CIMG_10973"/>
<dbReference type="InParanoid" id="J3KLJ9"/>
<keyword evidence="2" id="KW-1185">Reference proteome</keyword>
<name>J3KLJ9_COCIM</name>
<dbReference type="Proteomes" id="UP000001261">
    <property type="component" value="Unassembled WGS sequence"/>
</dbReference>